<evidence type="ECO:0000256" key="2">
    <source>
        <dbReference type="SAM" id="SignalP"/>
    </source>
</evidence>
<dbReference type="SUPFAM" id="SSF50685">
    <property type="entry name" value="Barwin-like endoglucanases"/>
    <property type="match status" value="1"/>
</dbReference>
<feature type="signal peptide" evidence="2">
    <location>
        <begin position="1"/>
        <end position="20"/>
    </location>
</feature>
<evidence type="ECO:0000256" key="1">
    <source>
        <dbReference type="ARBA" id="ARBA00022729"/>
    </source>
</evidence>
<reference evidence="3 4" key="1">
    <citation type="submission" date="2014-11" db="EMBL/GenBank/DDBJ databases">
        <authorList>
            <person name="Zhu J."/>
            <person name="Qi W."/>
            <person name="Song R."/>
        </authorList>
    </citation>
    <scope>NUCLEOTIDE SEQUENCE [LARGE SCALE GENOMIC DNA]</scope>
</reference>
<keyword evidence="4" id="KW-1185">Reference proteome</keyword>
<dbReference type="PhylomeDB" id="A0A0G4E9I6"/>
<sequence length="307" mass="33520">MTSAASGCILLLLGPVLLSAEAVDDAVLDLYRTPREGSLSYYWNLSESQRGTCFQWPEPAAGKNGVWTSVALPVVSSQTFYDGRTCGMCIEFLHTDVGRGPRYLGSKHGGPEEHQPPANERTRLFVNNACGDCEYENQMDVSLNSRKGLWQATWVAVDCEPDTTPVQFIFGRGSSEHFIGLQARNLPIPVKGIEYYHPINDKWYTMSQGFTGMFKFQATETGLGWPDELLKPPLRVRVTSLKGQALETNVSRIGEAFEVIDSDPPIFFEGITGDAPTGSCTAVEEASRTPCGPSDVASLSTTHHCAG</sequence>
<accession>A0A0G4E9I6</accession>
<gene>
    <name evidence="3" type="ORF">Vbra_1492</name>
</gene>
<organism evidence="3 4">
    <name type="scientific">Vitrella brassicaformis (strain CCMP3155)</name>
    <dbReference type="NCBI Taxonomy" id="1169540"/>
    <lineage>
        <taxon>Eukaryota</taxon>
        <taxon>Sar</taxon>
        <taxon>Alveolata</taxon>
        <taxon>Colpodellida</taxon>
        <taxon>Vitrellaceae</taxon>
        <taxon>Vitrella</taxon>
    </lineage>
</organism>
<dbReference type="VEuPathDB" id="CryptoDB:Vbra_1492"/>
<dbReference type="Proteomes" id="UP000041254">
    <property type="component" value="Unassembled WGS sequence"/>
</dbReference>
<name>A0A0G4E9I6_VITBC</name>
<dbReference type="Gene3D" id="2.60.40.760">
    <property type="entry name" value="Expansin, cellulose-binding-like domain"/>
    <property type="match status" value="1"/>
</dbReference>
<dbReference type="PANTHER" id="PTHR31836:SF28">
    <property type="entry name" value="SRCR DOMAIN-CONTAINING PROTEIN-RELATED"/>
    <property type="match status" value="1"/>
</dbReference>
<evidence type="ECO:0000313" key="3">
    <source>
        <dbReference type="EMBL" id="CEL91889.1"/>
    </source>
</evidence>
<dbReference type="OrthoDB" id="406505at2759"/>
<dbReference type="InParanoid" id="A0A0G4E9I6"/>
<dbReference type="InterPro" id="IPR051477">
    <property type="entry name" value="Expansin_CellWall"/>
</dbReference>
<dbReference type="InterPro" id="IPR036908">
    <property type="entry name" value="RlpA-like_sf"/>
</dbReference>
<evidence type="ECO:0008006" key="5">
    <source>
        <dbReference type="Google" id="ProtNLM"/>
    </source>
</evidence>
<proteinExistence type="predicted"/>
<evidence type="ECO:0000313" key="4">
    <source>
        <dbReference type="Proteomes" id="UP000041254"/>
    </source>
</evidence>
<dbReference type="EMBL" id="CDMY01000027">
    <property type="protein sequence ID" value="CEL91889.1"/>
    <property type="molecule type" value="Genomic_DNA"/>
</dbReference>
<dbReference type="PANTHER" id="PTHR31836">
    <property type="match status" value="1"/>
</dbReference>
<dbReference type="AlphaFoldDB" id="A0A0G4E9I6"/>
<protein>
    <recommendedName>
        <fullName evidence="5">Expansin-like EG45 domain-containing protein</fullName>
    </recommendedName>
</protein>
<dbReference type="InterPro" id="IPR036749">
    <property type="entry name" value="Expansin_CBD_sf"/>
</dbReference>
<feature type="chain" id="PRO_5005186884" description="Expansin-like EG45 domain-containing protein" evidence="2">
    <location>
        <begin position="21"/>
        <end position="307"/>
    </location>
</feature>
<keyword evidence="1 2" id="KW-0732">Signal</keyword>